<feature type="region of interest" description="Disordered" evidence="1">
    <location>
        <begin position="1"/>
        <end position="25"/>
    </location>
</feature>
<dbReference type="AlphaFoldDB" id="A0A8J5KED2"/>
<dbReference type="EMBL" id="JACMSC010000015">
    <property type="protein sequence ID" value="KAG6486617.1"/>
    <property type="molecule type" value="Genomic_DNA"/>
</dbReference>
<gene>
    <name evidence="2" type="ORF">ZIOFF_055195</name>
</gene>
<dbReference type="Proteomes" id="UP000734854">
    <property type="component" value="Unassembled WGS sequence"/>
</dbReference>
<dbReference type="Gene3D" id="3.30.200.20">
    <property type="entry name" value="Phosphorylase Kinase, domain 1"/>
    <property type="match status" value="1"/>
</dbReference>
<keyword evidence="3" id="KW-1185">Reference proteome</keyword>
<name>A0A8J5KED2_ZINOF</name>
<feature type="compositionally biased region" description="Polar residues" evidence="1">
    <location>
        <begin position="1"/>
        <end position="12"/>
    </location>
</feature>
<evidence type="ECO:0000256" key="1">
    <source>
        <dbReference type="SAM" id="MobiDB-lite"/>
    </source>
</evidence>
<evidence type="ECO:0000313" key="3">
    <source>
        <dbReference type="Proteomes" id="UP000734854"/>
    </source>
</evidence>
<organism evidence="2 3">
    <name type="scientific">Zingiber officinale</name>
    <name type="common">Ginger</name>
    <name type="synonym">Amomum zingiber</name>
    <dbReference type="NCBI Taxonomy" id="94328"/>
    <lineage>
        <taxon>Eukaryota</taxon>
        <taxon>Viridiplantae</taxon>
        <taxon>Streptophyta</taxon>
        <taxon>Embryophyta</taxon>
        <taxon>Tracheophyta</taxon>
        <taxon>Spermatophyta</taxon>
        <taxon>Magnoliopsida</taxon>
        <taxon>Liliopsida</taxon>
        <taxon>Zingiberales</taxon>
        <taxon>Zingiberaceae</taxon>
        <taxon>Zingiber</taxon>
    </lineage>
</organism>
<comment type="caution">
    <text evidence="2">The sequence shown here is derived from an EMBL/GenBank/DDBJ whole genome shotgun (WGS) entry which is preliminary data.</text>
</comment>
<sequence length="226" mass="25746">MGCFQSRTSNLHSPEDDPNYDDKVIEANDKAGGQDQVPHFEEYGLAELRPATKGFNSELIVSESGEKAPTVVYLAKLDGRRLVAVKRFPKQYSAQQFVVGSLFWFDWAIDINSQKSTTGFVFFMGNSACTWNSKKQPIAILSICETEYVAPTSCVCHVVSLRSLLKELNLSQEDSMEIYVDNKFIIALAKNLVFYERSKHIDTRYHFIRDCISKEEMKPEYVKSQD</sequence>
<dbReference type="PANTHER" id="PTHR11439:SF517">
    <property type="entry name" value="CYSTEINE-RICH RLK (RECEPTOR-LIKE PROTEIN KINASE) 8"/>
    <property type="match status" value="1"/>
</dbReference>
<accession>A0A8J5KED2</accession>
<proteinExistence type="predicted"/>
<evidence type="ECO:0000313" key="2">
    <source>
        <dbReference type="EMBL" id="KAG6486617.1"/>
    </source>
</evidence>
<protein>
    <submittedName>
        <fullName evidence="2">Uncharacterized protein</fullName>
    </submittedName>
</protein>
<dbReference type="PANTHER" id="PTHR11439">
    <property type="entry name" value="GAG-POL-RELATED RETROTRANSPOSON"/>
    <property type="match status" value="1"/>
</dbReference>
<dbReference type="CDD" id="cd09272">
    <property type="entry name" value="RNase_HI_RT_Ty1"/>
    <property type="match status" value="1"/>
</dbReference>
<reference evidence="2 3" key="1">
    <citation type="submission" date="2020-08" db="EMBL/GenBank/DDBJ databases">
        <title>Plant Genome Project.</title>
        <authorList>
            <person name="Zhang R.-G."/>
        </authorList>
    </citation>
    <scope>NUCLEOTIDE SEQUENCE [LARGE SCALE GENOMIC DNA]</scope>
    <source>
        <tissue evidence="2">Rhizome</tissue>
    </source>
</reference>